<name>A0A2K4WF30_9PSED</name>
<evidence type="ECO:0000313" key="1">
    <source>
        <dbReference type="EMBL" id="SOS34481.1"/>
    </source>
</evidence>
<organism evidence="1 2">
    <name type="scientific">Pseudomonas syringae group genomosp. 3</name>
    <dbReference type="NCBI Taxonomy" id="251701"/>
    <lineage>
        <taxon>Bacteria</taxon>
        <taxon>Pseudomonadati</taxon>
        <taxon>Pseudomonadota</taxon>
        <taxon>Gammaproteobacteria</taxon>
        <taxon>Pseudomonadales</taxon>
        <taxon>Pseudomonadaceae</taxon>
        <taxon>Pseudomonas</taxon>
    </lineage>
</organism>
<dbReference type="Proteomes" id="UP000238093">
    <property type="component" value="Chromosome I"/>
</dbReference>
<accession>A0A2K4WF30</accession>
<dbReference type="AlphaFoldDB" id="A0A2K4WF30"/>
<protein>
    <submittedName>
        <fullName evidence="1">Uncharacterized protein</fullName>
    </submittedName>
</protein>
<reference evidence="1 2" key="1">
    <citation type="submission" date="2017-11" db="EMBL/GenBank/DDBJ databases">
        <authorList>
            <person name="Han C.G."/>
        </authorList>
    </citation>
    <scope>NUCLEOTIDE SEQUENCE [LARGE SCALE GENOMIC DNA]</scope>
    <source>
        <strain evidence="1">CFBP6411</strain>
    </source>
</reference>
<proteinExistence type="predicted"/>
<evidence type="ECO:0000313" key="2">
    <source>
        <dbReference type="Proteomes" id="UP000238093"/>
    </source>
</evidence>
<dbReference type="EMBL" id="LT963408">
    <property type="protein sequence ID" value="SOS34481.1"/>
    <property type="molecule type" value="Genomic_DNA"/>
</dbReference>
<sequence>MARIRYNTLDATDLLITINGGFAQFVGDRTGAVCVVSNLSEAYSIAVVAADRSPLLVVGPRCKPDPALVCDASEQTSISGVFVMVMLARCHSILNTLYLNQMKIGIVFIVDDYPLRTETQRLMSCVLRKRQYLTI</sequence>
<gene>
    <name evidence="1" type="ORF">CFBP6411_03124</name>
</gene>